<feature type="domain" description="DUF4185" evidence="1">
    <location>
        <begin position="169"/>
        <end position="332"/>
    </location>
</feature>
<dbReference type="InterPro" id="IPR025442">
    <property type="entry name" value="DUF4185"/>
</dbReference>
<evidence type="ECO:0000259" key="1">
    <source>
        <dbReference type="Pfam" id="PF13810"/>
    </source>
</evidence>
<gene>
    <name evidence="2" type="ORF">FTUN_3300</name>
</gene>
<dbReference type="Pfam" id="PF13810">
    <property type="entry name" value="DUF4185"/>
    <property type="match status" value="1"/>
</dbReference>
<proteinExistence type="predicted"/>
<name>A0A6M5YQW4_9BACT</name>
<dbReference type="Proteomes" id="UP000503447">
    <property type="component" value="Chromosome"/>
</dbReference>
<dbReference type="EMBL" id="CP053452">
    <property type="protein sequence ID" value="QJW95746.1"/>
    <property type="molecule type" value="Genomic_DNA"/>
</dbReference>
<evidence type="ECO:0000313" key="3">
    <source>
        <dbReference type="Proteomes" id="UP000503447"/>
    </source>
</evidence>
<dbReference type="KEGG" id="ftj:FTUN_3300"/>
<dbReference type="RefSeq" id="WP_171471477.1">
    <property type="nucleotide sequence ID" value="NZ_CP053452.2"/>
</dbReference>
<sequence>MTTALLLLTCIAAPPDPPTVVKAEPDAALTARFRLKDGWVGGDGAYSVVLSDTRALWLFSDTFVGTVRDGKRKDVTMVNNTVGVQTGTGADAKLAFFVQKTAEGKPTAFFTPPDGKGWFWLFAGHHAGDKLHVFLPRFEKAAGSDAFGFKSVDLWLGTVSNPEAEPTKWKAAYAKVPFAEFGEKRKFSFGSAVLTAGDHTYVYGYEEVPGRLFPTRTLLVARVAEDKLADFTAWRFYARGDWKPDVQDATSAARDLATEFSVSYLPGLKRYALVYTETGLSARVIGRFAVAPEGPWSEPVVLYTCPEMKKDKKVFSYAAKAHPHLAGGNELVISYVVNSFDFGTVVNNAELYWPNFVRVSLK</sequence>
<evidence type="ECO:0000313" key="2">
    <source>
        <dbReference type="EMBL" id="QJW95746.1"/>
    </source>
</evidence>
<organism evidence="2 3">
    <name type="scientific">Frigoriglobus tundricola</name>
    <dbReference type="NCBI Taxonomy" id="2774151"/>
    <lineage>
        <taxon>Bacteria</taxon>
        <taxon>Pseudomonadati</taxon>
        <taxon>Planctomycetota</taxon>
        <taxon>Planctomycetia</taxon>
        <taxon>Gemmatales</taxon>
        <taxon>Gemmataceae</taxon>
        <taxon>Frigoriglobus</taxon>
    </lineage>
</organism>
<reference evidence="3" key="1">
    <citation type="submission" date="2020-05" db="EMBL/GenBank/DDBJ databases">
        <title>Frigoriglobus tundricola gen. nov., sp. nov., a psychrotolerant cellulolytic planctomycete of the family Gemmataceae with two divergent copies of 16S rRNA gene.</title>
        <authorList>
            <person name="Kulichevskaya I.S."/>
            <person name="Ivanova A.A."/>
            <person name="Naumoff D.G."/>
            <person name="Beletsky A.V."/>
            <person name="Rijpstra W.I.C."/>
            <person name="Sinninghe Damste J.S."/>
            <person name="Mardanov A.V."/>
            <person name="Ravin N.V."/>
            <person name="Dedysh S.N."/>
        </authorList>
    </citation>
    <scope>NUCLEOTIDE SEQUENCE [LARGE SCALE GENOMIC DNA]</scope>
    <source>
        <strain evidence="3">PL17</strain>
    </source>
</reference>
<protein>
    <recommendedName>
        <fullName evidence="1">DUF4185 domain-containing protein</fullName>
    </recommendedName>
</protein>
<dbReference type="AlphaFoldDB" id="A0A6M5YQW4"/>
<accession>A0A6M5YQW4</accession>
<keyword evidence="3" id="KW-1185">Reference proteome</keyword>